<protein>
    <submittedName>
        <fullName evidence="1">Uncharacterized protein</fullName>
    </submittedName>
</protein>
<evidence type="ECO:0000313" key="1">
    <source>
        <dbReference type="EMBL" id="TGN72229.1"/>
    </source>
</evidence>
<keyword evidence="2" id="KW-1185">Reference proteome</keyword>
<gene>
    <name evidence="1" type="ORF">E5083_30290</name>
</gene>
<dbReference type="GeneID" id="95451864"/>
<dbReference type="EMBL" id="SRRT01000013">
    <property type="protein sequence ID" value="TGN72229.1"/>
    <property type="molecule type" value="Genomic_DNA"/>
</dbReference>
<dbReference type="AlphaFoldDB" id="A0A4Z1CTW6"/>
<reference evidence="1 2" key="1">
    <citation type="submission" date="2019-04" db="EMBL/GenBank/DDBJ databases">
        <title>Streptomyces sp. nov. Bv016 isolated from bark of Buahinia variegata.</title>
        <authorList>
            <person name="Kanchanasin P."/>
            <person name="Tanasupawat S."/>
            <person name="Yuki M."/>
            <person name="Kudo T."/>
        </authorList>
    </citation>
    <scope>NUCLEOTIDE SEQUENCE [LARGE SCALE GENOMIC DNA]</scope>
    <source>
        <strain evidence="1 2">Bv016</strain>
    </source>
</reference>
<proteinExistence type="predicted"/>
<organism evidence="1 2">
    <name type="scientific">Streptomyces bauhiniae</name>
    <dbReference type="NCBI Taxonomy" id="2340725"/>
    <lineage>
        <taxon>Bacteria</taxon>
        <taxon>Bacillati</taxon>
        <taxon>Actinomycetota</taxon>
        <taxon>Actinomycetes</taxon>
        <taxon>Kitasatosporales</taxon>
        <taxon>Streptomycetaceae</taxon>
        <taxon>Streptomyces</taxon>
    </lineage>
</organism>
<sequence>MTSPTTAMRPRALPFSVDLMRKLLVETAELPGADFRVLTYYLTAAPLGDTVRETAKVVAETVKISRGSTSKSISRLVADGWLTLAFRVGTVPFYRASNKVLELAAEDDRPEEPLATVRHLPLRGAADE</sequence>
<dbReference type="RefSeq" id="WP_135788875.1">
    <property type="nucleotide sequence ID" value="NZ_SRRT01000013.1"/>
</dbReference>
<accession>A0A4Z1CTW6</accession>
<name>A0A4Z1CTW6_9ACTN</name>
<dbReference type="Proteomes" id="UP000298159">
    <property type="component" value="Unassembled WGS sequence"/>
</dbReference>
<evidence type="ECO:0000313" key="2">
    <source>
        <dbReference type="Proteomes" id="UP000298159"/>
    </source>
</evidence>
<comment type="caution">
    <text evidence="1">The sequence shown here is derived from an EMBL/GenBank/DDBJ whole genome shotgun (WGS) entry which is preliminary data.</text>
</comment>